<reference evidence="1" key="1">
    <citation type="journal article" date="2023" name="Mol. Phylogenet. Evol.">
        <title>Genome-scale phylogeny and comparative genomics of the fungal order Sordariales.</title>
        <authorList>
            <person name="Hensen N."/>
            <person name="Bonometti L."/>
            <person name="Westerberg I."/>
            <person name="Brannstrom I.O."/>
            <person name="Guillou S."/>
            <person name="Cros-Aarteil S."/>
            <person name="Calhoun S."/>
            <person name="Haridas S."/>
            <person name="Kuo A."/>
            <person name="Mondo S."/>
            <person name="Pangilinan J."/>
            <person name="Riley R."/>
            <person name="LaButti K."/>
            <person name="Andreopoulos B."/>
            <person name="Lipzen A."/>
            <person name="Chen C."/>
            <person name="Yan M."/>
            <person name="Daum C."/>
            <person name="Ng V."/>
            <person name="Clum A."/>
            <person name="Steindorff A."/>
            <person name="Ohm R.A."/>
            <person name="Martin F."/>
            <person name="Silar P."/>
            <person name="Natvig D.O."/>
            <person name="Lalanne C."/>
            <person name="Gautier V."/>
            <person name="Ament-Velasquez S.L."/>
            <person name="Kruys A."/>
            <person name="Hutchinson M.I."/>
            <person name="Powell A.J."/>
            <person name="Barry K."/>
            <person name="Miller A.N."/>
            <person name="Grigoriev I.V."/>
            <person name="Debuchy R."/>
            <person name="Gladieux P."/>
            <person name="Hiltunen Thoren M."/>
            <person name="Johannesson H."/>
        </authorList>
    </citation>
    <scope>NUCLEOTIDE SEQUENCE</scope>
    <source>
        <strain evidence="1">CBS 958.72</strain>
    </source>
</reference>
<dbReference type="Proteomes" id="UP001287356">
    <property type="component" value="Unassembled WGS sequence"/>
</dbReference>
<dbReference type="AlphaFoldDB" id="A0AAE0NAQ2"/>
<dbReference type="EMBL" id="JAULSN010000003">
    <property type="protein sequence ID" value="KAK3377021.1"/>
    <property type="molecule type" value="Genomic_DNA"/>
</dbReference>
<organism evidence="1 2">
    <name type="scientific">Lasiosphaeria ovina</name>
    <dbReference type="NCBI Taxonomy" id="92902"/>
    <lineage>
        <taxon>Eukaryota</taxon>
        <taxon>Fungi</taxon>
        <taxon>Dikarya</taxon>
        <taxon>Ascomycota</taxon>
        <taxon>Pezizomycotina</taxon>
        <taxon>Sordariomycetes</taxon>
        <taxon>Sordariomycetidae</taxon>
        <taxon>Sordariales</taxon>
        <taxon>Lasiosphaeriaceae</taxon>
        <taxon>Lasiosphaeria</taxon>
    </lineage>
</organism>
<sequence>MGWDNFKTFSSKLKGKDVFTSYTKDSKGVTSVWNNFFKDIRYNGLKASVDTVSVSYCGATLNIRDIDAALGYIFSACPLPASSTPEDTYLPLLAIYCKFMSLLVQAKNSMQKPPYMACVVAGAPPSNGGTVALMFGATIRVTNKTTLQTFRFDQLKTAYAKTDITKRATIQSYGHCAETYPYICNLKVSGTPRVFEGKVRGMAMVVGDVAAKTKFERSSFGDALWRAPCENCVELLTLGGYVPYDCFPHSGNRTSRARD</sequence>
<comment type="caution">
    <text evidence="1">The sequence shown here is derived from an EMBL/GenBank/DDBJ whole genome shotgun (WGS) entry which is preliminary data.</text>
</comment>
<keyword evidence="2" id="KW-1185">Reference proteome</keyword>
<name>A0AAE0NAQ2_9PEZI</name>
<gene>
    <name evidence="1" type="ORF">B0T24DRAFT_701120</name>
</gene>
<proteinExistence type="predicted"/>
<accession>A0AAE0NAQ2</accession>
<evidence type="ECO:0000313" key="2">
    <source>
        <dbReference type="Proteomes" id="UP001287356"/>
    </source>
</evidence>
<evidence type="ECO:0000313" key="1">
    <source>
        <dbReference type="EMBL" id="KAK3377021.1"/>
    </source>
</evidence>
<reference evidence="1" key="2">
    <citation type="submission" date="2023-06" db="EMBL/GenBank/DDBJ databases">
        <authorList>
            <consortium name="Lawrence Berkeley National Laboratory"/>
            <person name="Haridas S."/>
            <person name="Hensen N."/>
            <person name="Bonometti L."/>
            <person name="Westerberg I."/>
            <person name="Brannstrom I.O."/>
            <person name="Guillou S."/>
            <person name="Cros-Aarteil S."/>
            <person name="Calhoun S."/>
            <person name="Kuo A."/>
            <person name="Mondo S."/>
            <person name="Pangilinan J."/>
            <person name="Riley R."/>
            <person name="Labutti K."/>
            <person name="Andreopoulos B."/>
            <person name="Lipzen A."/>
            <person name="Chen C."/>
            <person name="Yanf M."/>
            <person name="Daum C."/>
            <person name="Ng V."/>
            <person name="Clum A."/>
            <person name="Steindorff A."/>
            <person name="Ohm R."/>
            <person name="Martin F."/>
            <person name="Silar P."/>
            <person name="Natvig D."/>
            <person name="Lalanne C."/>
            <person name="Gautier V."/>
            <person name="Ament-Velasquez S.L."/>
            <person name="Kruys A."/>
            <person name="Hutchinson M.I."/>
            <person name="Powell A.J."/>
            <person name="Barry K."/>
            <person name="Miller A.N."/>
            <person name="Grigoriev I.V."/>
            <person name="Debuchy R."/>
            <person name="Gladieux P."/>
            <person name="Thoren M.H."/>
            <person name="Johannesson H."/>
        </authorList>
    </citation>
    <scope>NUCLEOTIDE SEQUENCE</scope>
    <source>
        <strain evidence="1">CBS 958.72</strain>
    </source>
</reference>
<protein>
    <submittedName>
        <fullName evidence="1">Uncharacterized protein</fullName>
    </submittedName>
</protein>